<dbReference type="AlphaFoldDB" id="A0A395NXT8"/>
<dbReference type="PANTHER" id="PTHR43735:SF3">
    <property type="entry name" value="FERROPTOSIS SUPPRESSOR PROTEIN 1"/>
    <property type="match status" value="1"/>
</dbReference>
<dbReference type="EMBL" id="PXOA01000082">
    <property type="protein sequence ID" value="RFU80885.1"/>
    <property type="molecule type" value="Genomic_DNA"/>
</dbReference>
<dbReference type="GO" id="GO:0004174">
    <property type="term" value="F:electron-transferring-flavoprotein dehydrogenase activity"/>
    <property type="evidence" value="ECO:0007669"/>
    <property type="project" value="TreeGrafter"/>
</dbReference>
<gene>
    <name evidence="6" type="ORF">TARUN_1318</name>
</gene>
<name>A0A395NXT8_TRIAR</name>
<evidence type="ECO:0000256" key="2">
    <source>
        <dbReference type="ARBA" id="ARBA00022630"/>
    </source>
</evidence>
<dbReference type="Gene3D" id="3.50.50.100">
    <property type="match status" value="1"/>
</dbReference>
<evidence type="ECO:0000256" key="4">
    <source>
        <dbReference type="ARBA" id="ARBA00023002"/>
    </source>
</evidence>
<dbReference type="GO" id="GO:0050660">
    <property type="term" value="F:flavin adenine dinucleotide binding"/>
    <property type="evidence" value="ECO:0007669"/>
    <property type="project" value="TreeGrafter"/>
</dbReference>
<evidence type="ECO:0000313" key="6">
    <source>
        <dbReference type="EMBL" id="RFU80885.1"/>
    </source>
</evidence>
<dbReference type="InterPro" id="IPR023753">
    <property type="entry name" value="FAD/NAD-binding_dom"/>
</dbReference>
<dbReference type="PRINTS" id="PR00411">
    <property type="entry name" value="PNDRDTASEI"/>
</dbReference>
<organism evidence="6 7">
    <name type="scientific">Trichoderma arundinaceum</name>
    <dbReference type="NCBI Taxonomy" id="490622"/>
    <lineage>
        <taxon>Eukaryota</taxon>
        <taxon>Fungi</taxon>
        <taxon>Dikarya</taxon>
        <taxon>Ascomycota</taxon>
        <taxon>Pezizomycotina</taxon>
        <taxon>Sordariomycetes</taxon>
        <taxon>Hypocreomycetidae</taxon>
        <taxon>Hypocreales</taxon>
        <taxon>Hypocreaceae</taxon>
        <taxon>Trichoderma</taxon>
    </lineage>
</organism>
<feature type="domain" description="FAD/NAD(P)-binding" evidence="5">
    <location>
        <begin position="42"/>
        <end position="331"/>
    </location>
</feature>
<keyword evidence="2" id="KW-0285">Flavoprotein</keyword>
<dbReference type="PRINTS" id="PR00368">
    <property type="entry name" value="FADPNR"/>
</dbReference>
<evidence type="ECO:0000313" key="7">
    <source>
        <dbReference type="Proteomes" id="UP000266272"/>
    </source>
</evidence>
<dbReference type="Proteomes" id="UP000266272">
    <property type="component" value="Unassembled WGS sequence"/>
</dbReference>
<evidence type="ECO:0000259" key="5">
    <source>
        <dbReference type="Pfam" id="PF07992"/>
    </source>
</evidence>
<proteinExistence type="inferred from homology"/>
<dbReference type="OrthoDB" id="202203at2759"/>
<evidence type="ECO:0000256" key="1">
    <source>
        <dbReference type="ARBA" id="ARBA00006442"/>
    </source>
</evidence>
<keyword evidence="7" id="KW-1185">Reference proteome</keyword>
<dbReference type="InterPro" id="IPR036188">
    <property type="entry name" value="FAD/NAD-bd_sf"/>
</dbReference>
<dbReference type="SUPFAM" id="SSF51905">
    <property type="entry name" value="FAD/NAD(P)-binding domain"/>
    <property type="match status" value="1"/>
</dbReference>
<keyword evidence="4" id="KW-0560">Oxidoreductase</keyword>
<comment type="similarity">
    <text evidence="1">Belongs to the FAD-dependent oxidoreductase family.</text>
</comment>
<keyword evidence="3" id="KW-0274">FAD</keyword>
<comment type="caution">
    <text evidence="6">The sequence shown here is derived from an EMBL/GenBank/DDBJ whole genome shotgun (WGS) entry which is preliminary data.</text>
</comment>
<evidence type="ECO:0000256" key="3">
    <source>
        <dbReference type="ARBA" id="ARBA00022827"/>
    </source>
</evidence>
<dbReference type="GO" id="GO:0005737">
    <property type="term" value="C:cytoplasm"/>
    <property type="evidence" value="ECO:0007669"/>
    <property type="project" value="TreeGrafter"/>
</dbReference>
<dbReference type="Pfam" id="PF07992">
    <property type="entry name" value="Pyr_redox_2"/>
    <property type="match status" value="1"/>
</dbReference>
<reference evidence="6 7" key="1">
    <citation type="journal article" date="2018" name="PLoS Pathog.">
        <title>Evolution of structural diversity of trichothecenes, a family of toxins produced by plant pathogenic and entomopathogenic fungi.</title>
        <authorList>
            <person name="Proctor R.H."/>
            <person name="McCormick S.P."/>
            <person name="Kim H.S."/>
            <person name="Cardoza R.E."/>
            <person name="Stanley A.M."/>
            <person name="Lindo L."/>
            <person name="Kelly A."/>
            <person name="Brown D.W."/>
            <person name="Lee T."/>
            <person name="Vaughan M.M."/>
            <person name="Alexander N.J."/>
            <person name="Busman M."/>
            <person name="Gutierrez S."/>
        </authorList>
    </citation>
    <scope>NUCLEOTIDE SEQUENCE [LARGE SCALE GENOMIC DNA]</scope>
    <source>
        <strain evidence="6 7">IBT 40837</strain>
    </source>
</reference>
<sequence length="412" mass="44810">MSSILQSIQRAIIIAYYFLTANLFQQPHLAPDSNPSPRAMKHIVIVGGSFGGVRTAHRFLKQAAKVPASSFKVTLISRDSHFYWNIAAPRGLLPGQISDEQLFQPIAPGFAHYQKGQVEFLLASATGIDIDGKKLEIVSHDGKVSTIEYNYLVLATGSRTRADTPFKSMGSTEATKEALHELQEQINNAENIVIIGGGATGIETAGEIAFEYGQDKKVALISSGRTILEGRPAKVSQTAEKLLEALNVDLRLNAKIKDIKQLPNGTQELNFSNGKKLVADLVIPTYGVLPNSSFIPSQFLNADGFIQVDETLQVIGAKDVFAIGDVSNLEPPQFMFVERQSIHMAKNIVFSINGTPLTPYKASATAMIGLQIGKKSGTGHWGNFKLPAFLVLMIRKTLFIEDLPKTVDGSML</sequence>
<protein>
    <submittedName>
        <fullName evidence="6">Apoptosis-inducing factor 2</fullName>
    </submittedName>
</protein>
<dbReference type="STRING" id="490622.A0A395NXT8"/>
<dbReference type="PANTHER" id="PTHR43735">
    <property type="entry name" value="APOPTOSIS-INDUCING FACTOR 1"/>
    <property type="match status" value="1"/>
</dbReference>
<accession>A0A395NXT8</accession>